<evidence type="ECO:0000313" key="2">
    <source>
        <dbReference type="Proteomes" id="UP000729913"/>
    </source>
</evidence>
<proteinExistence type="predicted"/>
<name>A0A8J5R5Y5_9HYME</name>
<accession>A0A8J5R5Y5</accession>
<evidence type="ECO:0000313" key="1">
    <source>
        <dbReference type="EMBL" id="KAG8039458.1"/>
    </source>
</evidence>
<dbReference type="AlphaFoldDB" id="A0A8J5R5Y5"/>
<dbReference type="Proteomes" id="UP000729913">
    <property type="component" value="Unassembled WGS sequence"/>
</dbReference>
<comment type="caution">
    <text evidence="1">The sequence shown here is derived from an EMBL/GenBank/DDBJ whole genome shotgun (WGS) entry which is preliminary data.</text>
</comment>
<sequence>MNSTLKNKSKYLVVKFIGSLEHQNELTCISSNWLNSTLDRIVFVRYPPPNKTENMLLYLKENFPVFIHWQTYLATVYYQTDNLRDALLYTAHYTSPNEVKSKLIPKTTTNIKNVVVNESFFDLSAAINVLTVMEQFMIIRPLIVSILRSIDMFCERYGSQFQARHNNPHYKSLKTEICTYAKFLLDKVTRQTNSNWTDAIDGMDLLLTFMSPKPGVNSASEEISYEIKTAIKQLFFIIDAGSK</sequence>
<dbReference type="OrthoDB" id="7687020at2759"/>
<reference evidence="1" key="2">
    <citation type="submission" date="2021-04" db="EMBL/GenBank/DDBJ databases">
        <title>Genome-wide patterns of bracovirus chromosomal integration into multiple host tissues during parasitism.</title>
        <authorList>
            <person name="Chebbi M.A.C."/>
        </authorList>
    </citation>
    <scope>NUCLEOTIDE SEQUENCE</scope>
    <source>
        <tissue evidence="1">Whole body</tissue>
    </source>
</reference>
<keyword evidence="2" id="KW-1185">Reference proteome</keyword>
<gene>
    <name evidence="1" type="ORF">G9C98_008101</name>
</gene>
<dbReference type="EMBL" id="JAAOIC020000035">
    <property type="protein sequence ID" value="KAG8039458.1"/>
    <property type="molecule type" value="Genomic_DNA"/>
</dbReference>
<organism evidence="1 2">
    <name type="scientific">Cotesia typhae</name>
    <dbReference type="NCBI Taxonomy" id="2053667"/>
    <lineage>
        <taxon>Eukaryota</taxon>
        <taxon>Metazoa</taxon>
        <taxon>Ecdysozoa</taxon>
        <taxon>Arthropoda</taxon>
        <taxon>Hexapoda</taxon>
        <taxon>Insecta</taxon>
        <taxon>Pterygota</taxon>
        <taxon>Neoptera</taxon>
        <taxon>Endopterygota</taxon>
        <taxon>Hymenoptera</taxon>
        <taxon>Apocrita</taxon>
        <taxon>Ichneumonoidea</taxon>
        <taxon>Braconidae</taxon>
        <taxon>Microgastrinae</taxon>
        <taxon>Cotesia</taxon>
    </lineage>
</organism>
<protein>
    <submittedName>
        <fullName evidence="1">Uncharacterized protein</fullName>
    </submittedName>
</protein>
<reference evidence="1" key="1">
    <citation type="submission" date="2020-03" db="EMBL/GenBank/DDBJ databases">
        <authorList>
            <person name="Chebbi M.A."/>
            <person name="Drezen J.M."/>
        </authorList>
    </citation>
    <scope>NUCLEOTIDE SEQUENCE</scope>
    <source>
        <tissue evidence="1">Whole body</tissue>
    </source>
</reference>